<dbReference type="Proteomes" id="UP000252519">
    <property type="component" value="Unassembled WGS sequence"/>
</dbReference>
<keyword evidence="2" id="KW-1185">Reference proteome</keyword>
<proteinExistence type="predicted"/>
<organism evidence="1 2">
    <name type="scientific">Ancylostoma caninum</name>
    <name type="common">Dog hookworm</name>
    <dbReference type="NCBI Taxonomy" id="29170"/>
    <lineage>
        <taxon>Eukaryota</taxon>
        <taxon>Metazoa</taxon>
        <taxon>Ecdysozoa</taxon>
        <taxon>Nematoda</taxon>
        <taxon>Chromadorea</taxon>
        <taxon>Rhabditida</taxon>
        <taxon>Rhabditina</taxon>
        <taxon>Rhabditomorpha</taxon>
        <taxon>Strongyloidea</taxon>
        <taxon>Ancylostomatidae</taxon>
        <taxon>Ancylostomatinae</taxon>
        <taxon>Ancylostoma</taxon>
    </lineage>
</organism>
<gene>
    <name evidence="1" type="ORF">ANCCAN_11243</name>
</gene>
<accession>A0A368GI74</accession>
<comment type="caution">
    <text evidence="1">The sequence shown here is derived from an EMBL/GenBank/DDBJ whole genome shotgun (WGS) entry which is preliminary data.</text>
</comment>
<dbReference type="AlphaFoldDB" id="A0A368GI74"/>
<protein>
    <submittedName>
        <fullName evidence="1">Uncharacterized protein</fullName>
    </submittedName>
</protein>
<evidence type="ECO:0000313" key="2">
    <source>
        <dbReference type="Proteomes" id="UP000252519"/>
    </source>
</evidence>
<reference evidence="1 2" key="1">
    <citation type="submission" date="2014-10" db="EMBL/GenBank/DDBJ databases">
        <title>Draft genome of the hookworm Ancylostoma caninum.</title>
        <authorList>
            <person name="Mitreva M."/>
        </authorList>
    </citation>
    <scope>NUCLEOTIDE SEQUENCE [LARGE SCALE GENOMIC DNA]</scope>
    <source>
        <strain evidence="1 2">Baltimore</strain>
    </source>
</reference>
<feature type="non-terminal residue" evidence="1">
    <location>
        <position position="193"/>
    </location>
</feature>
<dbReference type="OrthoDB" id="5877084at2759"/>
<name>A0A368GI74_ANCCA</name>
<evidence type="ECO:0000313" key="1">
    <source>
        <dbReference type="EMBL" id="RCN42760.1"/>
    </source>
</evidence>
<dbReference type="EMBL" id="JOJR01000180">
    <property type="protein sequence ID" value="RCN42760.1"/>
    <property type="molecule type" value="Genomic_DNA"/>
</dbReference>
<sequence>MRCMQLMREEVKEHASKYREIMKSIYDLRHNVSGKRSPKVGERVFMKLPRERRKGKHPKLTCEWEGPYRVLESSENSAVITKIGGDEAYKGATRSTVDVPRGAEKEFDVKDEMHFLHGQFRCMGQPFPMIPDHPMTADVASKCHCSGMIRAVNLIPTLPAPACDHRIENVLEAARVLAIWNGSGTLKEKLRWI</sequence>